<reference evidence="6" key="1">
    <citation type="submission" date="2017-02" db="UniProtKB">
        <authorList>
            <consortium name="WormBaseParasite"/>
        </authorList>
    </citation>
    <scope>IDENTIFICATION</scope>
</reference>
<feature type="short sequence motif" description="GXGXXG" evidence="4">
    <location>
        <begin position="114"/>
        <end position="119"/>
    </location>
</feature>
<dbReference type="InterPro" id="IPR045217">
    <property type="entry name" value="PNPLA8-like"/>
</dbReference>
<keyword evidence="3 4" id="KW-0443">Lipid metabolism</keyword>
<evidence type="ECO:0000313" key="6">
    <source>
        <dbReference type="WBParaSite" id="EVEC_0000174401-mRNA-1"/>
    </source>
</evidence>
<dbReference type="AlphaFoldDB" id="A0A0N4UW93"/>
<dbReference type="InterPro" id="IPR002641">
    <property type="entry name" value="PNPLA_dom"/>
</dbReference>
<evidence type="ECO:0000259" key="5">
    <source>
        <dbReference type="PROSITE" id="PS51635"/>
    </source>
</evidence>
<dbReference type="PANTHER" id="PTHR24185">
    <property type="entry name" value="CALCIUM-INDEPENDENT PHOSPHOLIPASE A2-GAMMA"/>
    <property type="match status" value="1"/>
</dbReference>
<evidence type="ECO:0000256" key="4">
    <source>
        <dbReference type="PROSITE-ProRule" id="PRU01161"/>
    </source>
</evidence>
<dbReference type="GO" id="GO:0047499">
    <property type="term" value="F:calcium-independent phospholipase A2 activity"/>
    <property type="evidence" value="ECO:0007669"/>
    <property type="project" value="TreeGrafter"/>
</dbReference>
<evidence type="ECO:0000256" key="3">
    <source>
        <dbReference type="ARBA" id="ARBA00023098"/>
    </source>
</evidence>
<name>A0A0N4UW93_ENTVE</name>
<dbReference type="GO" id="GO:0016020">
    <property type="term" value="C:membrane"/>
    <property type="evidence" value="ECO:0007669"/>
    <property type="project" value="TreeGrafter"/>
</dbReference>
<dbReference type="InterPro" id="IPR016035">
    <property type="entry name" value="Acyl_Trfase/lysoPLipase"/>
</dbReference>
<dbReference type="PANTHER" id="PTHR24185:SF1">
    <property type="entry name" value="CALCIUM-INDEPENDENT PHOSPHOLIPASE A2-GAMMA"/>
    <property type="match status" value="1"/>
</dbReference>
<feature type="domain" description="PNPLA" evidence="5">
    <location>
        <begin position="110"/>
        <end position="306"/>
    </location>
</feature>
<dbReference type="CDD" id="cd07211">
    <property type="entry name" value="Pat_PNPLA8"/>
    <property type="match status" value="1"/>
</dbReference>
<protein>
    <submittedName>
        <fullName evidence="6">PNPLA domain-containing protein</fullName>
    </submittedName>
</protein>
<evidence type="ECO:0000256" key="2">
    <source>
        <dbReference type="ARBA" id="ARBA00022963"/>
    </source>
</evidence>
<feature type="short sequence motif" description="DGA/G" evidence="4">
    <location>
        <begin position="293"/>
        <end position="295"/>
    </location>
</feature>
<proteinExistence type="predicted"/>
<accession>A0A0N4UW93</accession>
<feature type="short sequence motif" description="GXSXG" evidence="4">
    <location>
        <begin position="147"/>
        <end position="151"/>
    </location>
</feature>
<organism evidence="6">
    <name type="scientific">Enterobius vermicularis</name>
    <name type="common">Human pinworm</name>
    <dbReference type="NCBI Taxonomy" id="51028"/>
    <lineage>
        <taxon>Eukaryota</taxon>
        <taxon>Metazoa</taxon>
        <taxon>Ecdysozoa</taxon>
        <taxon>Nematoda</taxon>
        <taxon>Chromadorea</taxon>
        <taxon>Rhabditida</taxon>
        <taxon>Spirurina</taxon>
        <taxon>Oxyuridomorpha</taxon>
        <taxon>Oxyuroidea</taxon>
        <taxon>Oxyuridae</taxon>
        <taxon>Enterobius</taxon>
    </lineage>
</organism>
<feature type="active site" description="Proton acceptor" evidence="4">
    <location>
        <position position="293"/>
    </location>
</feature>
<evidence type="ECO:0000256" key="1">
    <source>
        <dbReference type="ARBA" id="ARBA00022801"/>
    </source>
</evidence>
<sequence length="449" mass="49887">LFFCFRAVTRPVIADKVSRTELVNRTRGLVSSFLLAETSVAKLSKVEELNHHFTEFPSSRIIALKNSHFVCTLLRISERSSNEKLKERSRQCLSILGYVDDPKGAGIRILSIDGGGTRGMMCLEVLQVLENSLCGPKLSDVFDYIIGVSTGAIIAVLITAKGFSIKTCKEYYMQMSKDLFNQGRLSGVSGLLTSHSYYNTKKWVRLLKQVVGEDSALMDSCCRKGAPKLGVVSSIANTPALQPYIFRNYDLLPGRESHFKGGCDFLLWQAIQASAAAPGYFEEVALGPILHQDGGILANNPTALALHEARLLWPNERILCVVSIGSGRSVVPMEPTELKLATGLQDKITRIVDSATDTELVHLAMQDLLPADSYFRFNPYMSSNYSLDEVDSEKLVQMGQDAQLYLRRNRAKIKAAAATLLKKPSVYRRFIRFARHFSNLQGFFLPPVF</sequence>
<keyword evidence="2 4" id="KW-0442">Lipid degradation</keyword>
<dbReference type="WBParaSite" id="EVEC_0000174401-mRNA-1">
    <property type="protein sequence ID" value="EVEC_0000174401-mRNA-1"/>
    <property type="gene ID" value="EVEC_0000174401"/>
</dbReference>
<dbReference type="SUPFAM" id="SSF52151">
    <property type="entry name" value="FabD/lysophospholipase-like"/>
    <property type="match status" value="1"/>
</dbReference>
<dbReference type="Gene3D" id="3.40.1090.10">
    <property type="entry name" value="Cytosolic phospholipase A2 catalytic domain"/>
    <property type="match status" value="1"/>
</dbReference>
<keyword evidence="1 4" id="KW-0378">Hydrolase</keyword>
<feature type="active site" description="Nucleophile" evidence="4">
    <location>
        <position position="149"/>
    </location>
</feature>
<dbReference type="GO" id="GO:0019369">
    <property type="term" value="P:arachidonate metabolic process"/>
    <property type="evidence" value="ECO:0007669"/>
    <property type="project" value="TreeGrafter"/>
</dbReference>
<dbReference type="PROSITE" id="PS51635">
    <property type="entry name" value="PNPLA"/>
    <property type="match status" value="1"/>
</dbReference>
<dbReference type="Pfam" id="PF01734">
    <property type="entry name" value="Patatin"/>
    <property type="match status" value="1"/>
</dbReference>
<dbReference type="GO" id="GO:0016042">
    <property type="term" value="P:lipid catabolic process"/>
    <property type="evidence" value="ECO:0007669"/>
    <property type="project" value="UniProtKB-UniRule"/>
</dbReference>